<feature type="transmembrane region" description="Helical" evidence="5">
    <location>
        <begin position="226"/>
        <end position="243"/>
    </location>
</feature>
<feature type="transmembrane region" description="Helical" evidence="5">
    <location>
        <begin position="99"/>
        <end position="120"/>
    </location>
</feature>
<feature type="transmembrane region" description="Helical" evidence="5">
    <location>
        <begin position="255"/>
        <end position="275"/>
    </location>
</feature>
<evidence type="ECO:0000256" key="1">
    <source>
        <dbReference type="ARBA" id="ARBA00004141"/>
    </source>
</evidence>
<feature type="transmembrane region" description="Helical" evidence="5">
    <location>
        <begin position="45"/>
        <end position="67"/>
    </location>
</feature>
<keyword evidence="4 5" id="KW-0472">Membrane</keyword>
<evidence type="ECO:0000256" key="2">
    <source>
        <dbReference type="ARBA" id="ARBA00022692"/>
    </source>
</evidence>
<feature type="transmembrane region" description="Helical" evidence="5">
    <location>
        <begin position="204"/>
        <end position="220"/>
    </location>
</feature>
<keyword evidence="7" id="KW-0436">Ligase</keyword>
<evidence type="ECO:0000256" key="4">
    <source>
        <dbReference type="ARBA" id="ARBA00023136"/>
    </source>
</evidence>
<dbReference type="PANTHER" id="PTHR37422:SF13">
    <property type="entry name" value="LIPOPOLYSACCHARIDE BIOSYNTHESIS PROTEIN PA4999-RELATED"/>
    <property type="match status" value="1"/>
</dbReference>
<sequence>MTLGRDELLAAGLSFLGHPRLVTAITSVAIGIAVFAHPIRQLSGWAGLVGALAVLVVLAAASIVARWRSIEWRGLLPVSLIVYIAWAGLTLLWSQYQWATLWSLLYLGAFTVLALYVALLRDTIQIVRAFGDVLRAALGLSIALEILSGLLLDTEIRLLGILGNLEALGPIQGIAGTRNQLGILAVLALITFGTEYRTKSVPRGLAIGSLVAAAIALLLTRSPVAIGGFAVVCVAAAALYGLRRAPDERRRYWQIAILVIAVIGAGVTWIFRSAIIDLLNAGGELSYRLAIWYQAWSLIGLHPLEGWGWIGTWQSELPPYSLFQGLSVRSETSASNTYLDVWLQLGLVGLVIFLGLVGLAFARSWLLASRRRSVVFAWPALVLVALLTTALAESSLLVEFGWLTFVVCAVKAAEQLSWRQAFSRTGQPPRP</sequence>
<feature type="domain" description="O-antigen ligase-related" evidence="6">
    <location>
        <begin position="209"/>
        <end position="354"/>
    </location>
</feature>
<evidence type="ECO:0000313" key="8">
    <source>
        <dbReference type="Proteomes" id="UP001241072"/>
    </source>
</evidence>
<dbReference type="PANTHER" id="PTHR37422">
    <property type="entry name" value="TEICHURONIC ACID BIOSYNTHESIS PROTEIN TUAE"/>
    <property type="match status" value="1"/>
</dbReference>
<feature type="transmembrane region" description="Helical" evidence="5">
    <location>
        <begin position="374"/>
        <end position="392"/>
    </location>
</feature>
<dbReference type="EMBL" id="JAUQUB010000001">
    <property type="protein sequence ID" value="MDO7881136.1"/>
    <property type="molecule type" value="Genomic_DNA"/>
</dbReference>
<dbReference type="InterPro" id="IPR051533">
    <property type="entry name" value="WaaL-like"/>
</dbReference>
<keyword evidence="2 5" id="KW-0812">Transmembrane</keyword>
<evidence type="ECO:0000313" key="7">
    <source>
        <dbReference type="EMBL" id="MDO7881136.1"/>
    </source>
</evidence>
<feature type="transmembrane region" description="Helical" evidence="5">
    <location>
        <begin position="132"/>
        <end position="151"/>
    </location>
</feature>
<gene>
    <name evidence="7" type="ORF">Q5716_02735</name>
</gene>
<evidence type="ECO:0000256" key="3">
    <source>
        <dbReference type="ARBA" id="ARBA00022989"/>
    </source>
</evidence>
<dbReference type="GO" id="GO:0016874">
    <property type="term" value="F:ligase activity"/>
    <property type="evidence" value="ECO:0007669"/>
    <property type="project" value="UniProtKB-KW"/>
</dbReference>
<feature type="transmembrane region" description="Helical" evidence="5">
    <location>
        <begin position="171"/>
        <end position="192"/>
    </location>
</feature>
<feature type="transmembrane region" description="Helical" evidence="5">
    <location>
        <begin position="341"/>
        <end position="362"/>
    </location>
</feature>
<feature type="transmembrane region" description="Helical" evidence="5">
    <location>
        <begin position="21"/>
        <end position="39"/>
    </location>
</feature>
<keyword evidence="3 5" id="KW-1133">Transmembrane helix</keyword>
<proteinExistence type="predicted"/>
<protein>
    <submittedName>
        <fullName evidence="7">O-antigen ligase family protein</fullName>
    </submittedName>
</protein>
<evidence type="ECO:0000259" key="6">
    <source>
        <dbReference type="Pfam" id="PF04932"/>
    </source>
</evidence>
<keyword evidence="8" id="KW-1185">Reference proteome</keyword>
<comment type="subcellular location">
    <subcellularLocation>
        <location evidence="1">Membrane</location>
        <topology evidence="1">Multi-pass membrane protein</topology>
    </subcellularLocation>
</comment>
<reference evidence="7 8" key="1">
    <citation type="submission" date="2023-07" db="EMBL/GenBank/DDBJ databases">
        <title>Protaetiibacter sp. nov WY-16 isolated from soil.</title>
        <authorList>
            <person name="Liu B."/>
            <person name="Wan Y."/>
        </authorList>
    </citation>
    <scope>NUCLEOTIDE SEQUENCE [LARGE SCALE GENOMIC DNA]</scope>
    <source>
        <strain evidence="7 8">WY-16</strain>
    </source>
</reference>
<dbReference type="InterPro" id="IPR007016">
    <property type="entry name" value="O-antigen_ligase-rel_domated"/>
</dbReference>
<dbReference type="RefSeq" id="WP_305001551.1">
    <property type="nucleotide sequence ID" value="NZ_JAUQUB010000001.1"/>
</dbReference>
<evidence type="ECO:0000256" key="5">
    <source>
        <dbReference type="SAM" id="Phobius"/>
    </source>
</evidence>
<comment type="caution">
    <text evidence="7">The sequence shown here is derived from an EMBL/GenBank/DDBJ whole genome shotgun (WGS) entry which is preliminary data.</text>
</comment>
<dbReference type="Pfam" id="PF04932">
    <property type="entry name" value="Wzy_C"/>
    <property type="match status" value="1"/>
</dbReference>
<organism evidence="7 8">
    <name type="scientific">Antiquaquibacter soli</name>
    <dbReference type="NCBI Taxonomy" id="3064523"/>
    <lineage>
        <taxon>Bacteria</taxon>
        <taxon>Bacillati</taxon>
        <taxon>Actinomycetota</taxon>
        <taxon>Actinomycetes</taxon>
        <taxon>Micrococcales</taxon>
        <taxon>Microbacteriaceae</taxon>
        <taxon>Antiquaquibacter</taxon>
    </lineage>
</organism>
<dbReference type="Proteomes" id="UP001241072">
    <property type="component" value="Unassembled WGS sequence"/>
</dbReference>
<accession>A0ABT9BJE0</accession>
<name>A0ABT9BJE0_9MICO</name>
<feature type="transmembrane region" description="Helical" evidence="5">
    <location>
        <begin position="74"/>
        <end position="93"/>
    </location>
</feature>